<dbReference type="Proteomes" id="UP000199476">
    <property type="component" value="Unassembled WGS sequence"/>
</dbReference>
<dbReference type="EMBL" id="FNGO01000006">
    <property type="protein sequence ID" value="SDL59458.1"/>
    <property type="molecule type" value="Genomic_DNA"/>
</dbReference>
<keyword evidence="1" id="KW-1133">Transmembrane helix</keyword>
<accession>A0A1G9LBW6</accession>
<evidence type="ECO:0000313" key="2">
    <source>
        <dbReference type="EMBL" id="SDL59458.1"/>
    </source>
</evidence>
<organism evidence="2 3">
    <name type="scientific">Halarsenatibacter silvermanii</name>
    <dbReference type="NCBI Taxonomy" id="321763"/>
    <lineage>
        <taxon>Bacteria</taxon>
        <taxon>Bacillati</taxon>
        <taxon>Bacillota</taxon>
        <taxon>Clostridia</taxon>
        <taxon>Halanaerobiales</taxon>
        <taxon>Halarsenatibacteraceae</taxon>
        <taxon>Halarsenatibacter</taxon>
    </lineage>
</organism>
<feature type="transmembrane region" description="Helical" evidence="1">
    <location>
        <begin position="20"/>
        <end position="38"/>
    </location>
</feature>
<evidence type="ECO:0008006" key="4">
    <source>
        <dbReference type="Google" id="ProtNLM"/>
    </source>
</evidence>
<dbReference type="STRING" id="321763.SAMN04488692_10619"/>
<dbReference type="RefSeq" id="WP_089759062.1">
    <property type="nucleotide sequence ID" value="NZ_FNGO01000006.1"/>
</dbReference>
<gene>
    <name evidence="2" type="ORF">SAMN04488692_10619</name>
</gene>
<dbReference type="AlphaFoldDB" id="A0A1G9LBW6"/>
<dbReference type="Pfam" id="PF05137">
    <property type="entry name" value="PilN"/>
    <property type="match status" value="1"/>
</dbReference>
<keyword evidence="3" id="KW-1185">Reference proteome</keyword>
<evidence type="ECO:0000256" key="1">
    <source>
        <dbReference type="SAM" id="Phobius"/>
    </source>
</evidence>
<keyword evidence="1" id="KW-0812">Transmembrane</keyword>
<name>A0A1G9LBW6_9FIRM</name>
<evidence type="ECO:0000313" key="3">
    <source>
        <dbReference type="Proteomes" id="UP000199476"/>
    </source>
</evidence>
<sequence length="173" mass="20496">MRVNLFDEKKVRRKIRWSRILTAVLVIAFVITPAAHFYSNHQELASLRNRSQSLAVQLDTLRVEEETYFELREEISEFEMPEEIIISRYRLRGPMQEFGEIMPEELTLTRMDYSDGDMMLEGFASEIEMILELAENIHKSEILGLESLSHFRRGDYVEFTMALHFDTREELSR</sequence>
<reference evidence="2 3" key="1">
    <citation type="submission" date="2016-10" db="EMBL/GenBank/DDBJ databases">
        <authorList>
            <person name="de Groot N.N."/>
        </authorList>
    </citation>
    <scope>NUCLEOTIDE SEQUENCE [LARGE SCALE GENOMIC DNA]</scope>
    <source>
        <strain evidence="2 3">SLAS-1</strain>
    </source>
</reference>
<keyword evidence="1" id="KW-0472">Membrane</keyword>
<protein>
    <recommendedName>
        <fullName evidence="4">Tfp pilus assembly protein PilN</fullName>
    </recommendedName>
</protein>
<dbReference type="InterPro" id="IPR007813">
    <property type="entry name" value="PilN"/>
</dbReference>
<proteinExistence type="predicted"/>